<evidence type="ECO:0000256" key="5">
    <source>
        <dbReference type="PROSITE-ProRule" id="PRU00591"/>
    </source>
</evidence>
<evidence type="ECO:0000256" key="3">
    <source>
        <dbReference type="ARBA" id="ARBA00022771"/>
    </source>
</evidence>
<keyword evidence="6" id="KW-0732">Signal</keyword>
<dbReference type="GO" id="GO:0008745">
    <property type="term" value="F:N-acetylmuramoyl-L-alanine amidase activity"/>
    <property type="evidence" value="ECO:0007669"/>
    <property type="project" value="UniProtKB-EC"/>
</dbReference>
<evidence type="ECO:0000313" key="8">
    <source>
        <dbReference type="Proteomes" id="UP000095485"/>
    </source>
</evidence>
<dbReference type="Gene3D" id="2.10.270.10">
    <property type="entry name" value="Cholin Binding"/>
    <property type="match status" value="2"/>
</dbReference>
<keyword evidence="1" id="KW-0479">Metal-binding</keyword>
<dbReference type="AlphaFoldDB" id="A0A174KJN4"/>
<dbReference type="GO" id="GO:0008270">
    <property type="term" value="F:zinc ion binding"/>
    <property type="evidence" value="ECO:0007669"/>
    <property type="project" value="UniProtKB-KW"/>
</dbReference>
<keyword evidence="3" id="KW-0863">Zinc-finger</keyword>
<keyword evidence="7" id="KW-0378">Hydrolase</keyword>
<sequence>MRKKKICSILLAAVLSTSIAVMPVSAAGWQKDSVGWWYQEDNGAYPRNQWKQVNGQWYWFNGNGYMVTGWNWIGGSCYYMYESGAMASNTWIGDYYVNASGAWVQGKTKEQAKWIKSGDRWWYRHADGNYTRNGWELIGDNWYLFDSAGWMLTGWQKLGNDWYYMESSGAMLGQGWHWIGGSCYYMYESGAMASDTWIGDDYVNPSGAWVPNYEHKHEFTEKVDHKNATCQTEGYDIYKCSKCDETKKVTIAKIDHDYKLTKKVDATCTADGYKEYTCTMCGNIKKEITTKKLGHDFSIKKEHKDATCQAAGYDLYKCSRCNETKKVDIAKVDHNYLLTKTVKATCQNDGYKEYTCTMCGDSYQEKLAKVHHDYKLTKNAAATCTADGYKEYTCSMCGNVKKEVTAKKLGHDFSVKKDHKDANCQAAGYDLYKCSRCNETKKVDIAKVDHDYKLTKKADVTCTTDGYKEYTCSMCKDSYRTTIAKLGHDFSVLVEHKDSTCVEQGYDIYKCSRCEETQKTMYDLIPHDYDMNTEIERVDSTCTTKGHINYACKVCGDIKTVELPLNPDNHTYEETGRDLQYIYYKCKECGATKKEFNDQTYTIDLGNGKTTTVVGHFDLEMRQEILDLVNKKRAIFGSKQLSLPPMDSSLQNAANIRAYEITYSYSHTRPNGERGITSFNVDGENLAEGFTSAYDVCYAWFASESHLRNITNNSYNTMGVGVFCAKTDYGYENYFSQMFSCDKFE</sequence>
<dbReference type="EC" id="3.5.1.28" evidence="7"/>
<evidence type="ECO:0000256" key="6">
    <source>
        <dbReference type="SAM" id="SignalP"/>
    </source>
</evidence>
<keyword evidence="2" id="KW-0677">Repeat</keyword>
<dbReference type="Pfam" id="PF19085">
    <property type="entry name" value="Choline_bind_2"/>
    <property type="match status" value="2"/>
</dbReference>
<dbReference type="GO" id="GO:0000981">
    <property type="term" value="F:DNA-binding transcription factor activity, RNA polymerase II-specific"/>
    <property type="evidence" value="ECO:0007669"/>
    <property type="project" value="TreeGrafter"/>
</dbReference>
<feature type="chain" id="PRO_5008026115" evidence="6">
    <location>
        <begin position="27"/>
        <end position="745"/>
    </location>
</feature>
<dbReference type="InterPro" id="IPR018337">
    <property type="entry name" value="Cell_wall/Cho-bd_repeat"/>
</dbReference>
<dbReference type="RefSeq" id="WP_055281653.1">
    <property type="nucleotide sequence ID" value="NZ_CZAY01000003.1"/>
</dbReference>
<dbReference type="CDD" id="cd05379">
    <property type="entry name" value="CAP_bacterial"/>
    <property type="match status" value="1"/>
</dbReference>
<dbReference type="SUPFAM" id="SSF55797">
    <property type="entry name" value="PR-1-like"/>
    <property type="match status" value="1"/>
</dbReference>
<dbReference type="Proteomes" id="UP000095485">
    <property type="component" value="Unassembled WGS sequence"/>
</dbReference>
<proteinExistence type="predicted"/>
<protein>
    <submittedName>
        <fullName evidence="7">Autolysin</fullName>
        <ecNumber evidence="7">3.5.1.28</ecNumber>
    </submittedName>
</protein>
<name>A0A174KJN4_9FIRM</name>
<evidence type="ECO:0000256" key="2">
    <source>
        <dbReference type="ARBA" id="ARBA00022737"/>
    </source>
</evidence>
<evidence type="ECO:0000256" key="1">
    <source>
        <dbReference type="ARBA" id="ARBA00022723"/>
    </source>
</evidence>
<dbReference type="GO" id="GO:0000977">
    <property type="term" value="F:RNA polymerase II transcription regulatory region sequence-specific DNA binding"/>
    <property type="evidence" value="ECO:0007669"/>
    <property type="project" value="TreeGrafter"/>
</dbReference>
<organism evidence="7 8">
    <name type="scientific">Dorea longicatena</name>
    <dbReference type="NCBI Taxonomy" id="88431"/>
    <lineage>
        <taxon>Bacteria</taxon>
        <taxon>Bacillati</taxon>
        <taxon>Bacillota</taxon>
        <taxon>Clostridia</taxon>
        <taxon>Lachnospirales</taxon>
        <taxon>Lachnospiraceae</taxon>
        <taxon>Dorea</taxon>
    </lineage>
</organism>
<dbReference type="Gene3D" id="3.40.33.10">
    <property type="entry name" value="CAP"/>
    <property type="match status" value="1"/>
</dbReference>
<dbReference type="SUPFAM" id="SSF69360">
    <property type="entry name" value="Cell wall binding repeat"/>
    <property type="match status" value="2"/>
</dbReference>
<evidence type="ECO:0000256" key="4">
    <source>
        <dbReference type="ARBA" id="ARBA00022833"/>
    </source>
</evidence>
<accession>A0A174KJN4</accession>
<gene>
    <name evidence="7" type="primary">lytA_3</name>
    <name evidence="7" type="ORF">ERS852526_00475</name>
</gene>
<evidence type="ECO:0000313" key="7">
    <source>
        <dbReference type="EMBL" id="CUP12324.1"/>
    </source>
</evidence>
<dbReference type="EMBL" id="CZAY01000003">
    <property type="protein sequence ID" value="CUP12324.1"/>
    <property type="molecule type" value="Genomic_DNA"/>
</dbReference>
<dbReference type="InterPro" id="IPR035940">
    <property type="entry name" value="CAP_sf"/>
</dbReference>
<feature type="repeat" description="Cell wall-binding" evidence="5">
    <location>
        <begin position="47"/>
        <end position="66"/>
    </location>
</feature>
<keyword evidence="4" id="KW-0862">Zinc</keyword>
<dbReference type="PANTHER" id="PTHR24379">
    <property type="entry name" value="KRAB AND ZINC FINGER DOMAIN-CONTAINING"/>
    <property type="match status" value="1"/>
</dbReference>
<reference evidence="7 8" key="1">
    <citation type="submission" date="2015-09" db="EMBL/GenBank/DDBJ databases">
        <authorList>
            <consortium name="Pathogen Informatics"/>
        </authorList>
    </citation>
    <scope>NUCLEOTIDE SEQUENCE [LARGE SCALE GENOMIC DNA]</scope>
    <source>
        <strain evidence="7 8">2789STDY5834914</strain>
    </source>
</reference>
<dbReference type="Pfam" id="PF19127">
    <property type="entry name" value="Choline_bind_3"/>
    <property type="match status" value="1"/>
</dbReference>
<dbReference type="Pfam" id="PF01473">
    <property type="entry name" value="Choline_bind_1"/>
    <property type="match status" value="1"/>
</dbReference>
<dbReference type="PANTHER" id="PTHR24379:SF127">
    <property type="entry name" value="BLOODY FINGERS-RELATED"/>
    <property type="match status" value="1"/>
</dbReference>
<feature type="repeat" description="Cell wall-binding" evidence="5">
    <location>
        <begin position="152"/>
        <end position="171"/>
    </location>
</feature>
<dbReference type="GeneID" id="96227781"/>
<feature type="signal peptide" evidence="6">
    <location>
        <begin position="1"/>
        <end position="26"/>
    </location>
</feature>
<dbReference type="PROSITE" id="PS51170">
    <property type="entry name" value="CW"/>
    <property type="match status" value="2"/>
</dbReference>